<proteinExistence type="predicted"/>
<keyword evidence="1" id="KW-1133">Transmembrane helix</keyword>
<sequence>MLNIKEVITKPIFIILASLAIILFIISIILQIVAANKTIKPQTLPRPSLKTDIIQPISLQYRYSGQIPQLTTKLSVFSVPQNTDQFQKPFLTELGKNFNFTQSPALDQGIEFSTAIFTKPNADLVISYPPLIIEYGNYQSTQRPKNLIDSEQFINLAKSFLAAKNILTNTVTLDNGYVQLLQTDQQGIGLPVSDPNLADYVSVNFNYLLDGKPLIDIRRRDYPVKLVFNLDSSIRKATIIYPPTLIDIVGTADITTPDQALQAINNGQGNFSKLNNPTVAYTELNQNDMSTATFNSVELVYVYDYDSSSIQPFYRFQGYGYTQDGEKIEVGVIITALPQDLYQK</sequence>
<keyword evidence="1" id="KW-0472">Membrane</keyword>
<evidence type="ECO:0000313" key="2">
    <source>
        <dbReference type="EMBL" id="PIP53414.1"/>
    </source>
</evidence>
<reference evidence="2 3" key="1">
    <citation type="submission" date="2017-09" db="EMBL/GenBank/DDBJ databases">
        <title>Depth-based differentiation of microbial function through sediment-hosted aquifers and enrichment of novel symbionts in the deep terrestrial subsurface.</title>
        <authorList>
            <person name="Probst A.J."/>
            <person name="Ladd B."/>
            <person name="Jarett J.K."/>
            <person name="Geller-Mcgrath D.E."/>
            <person name="Sieber C.M."/>
            <person name="Emerson J.B."/>
            <person name="Anantharaman K."/>
            <person name="Thomas B.C."/>
            <person name="Malmstrom R."/>
            <person name="Stieglmeier M."/>
            <person name="Klingl A."/>
            <person name="Woyke T."/>
            <person name="Ryan C.M."/>
            <person name="Banfield J.F."/>
        </authorList>
    </citation>
    <scope>NUCLEOTIDE SEQUENCE [LARGE SCALE GENOMIC DNA]</scope>
    <source>
        <strain evidence="2">CG23_combo_of_CG06-09_8_20_14_all_34_8</strain>
    </source>
</reference>
<gene>
    <name evidence="2" type="ORF">COX08_01120</name>
</gene>
<evidence type="ECO:0000313" key="3">
    <source>
        <dbReference type="Proteomes" id="UP000229459"/>
    </source>
</evidence>
<feature type="transmembrane region" description="Helical" evidence="1">
    <location>
        <begin position="12"/>
        <end position="34"/>
    </location>
</feature>
<protein>
    <submittedName>
        <fullName evidence="2">Uncharacterized protein</fullName>
    </submittedName>
</protein>
<comment type="caution">
    <text evidence="2">The sequence shown here is derived from an EMBL/GenBank/DDBJ whole genome shotgun (WGS) entry which is preliminary data.</text>
</comment>
<dbReference type="AlphaFoldDB" id="A0A2H0B713"/>
<organism evidence="2 3">
    <name type="scientific">Candidatus Beckwithbacteria bacterium CG23_combo_of_CG06-09_8_20_14_all_34_8</name>
    <dbReference type="NCBI Taxonomy" id="1974497"/>
    <lineage>
        <taxon>Bacteria</taxon>
        <taxon>Candidatus Beckwithiibacteriota</taxon>
    </lineage>
</organism>
<name>A0A2H0B713_9BACT</name>
<dbReference type="EMBL" id="PCSR01000025">
    <property type="protein sequence ID" value="PIP53414.1"/>
    <property type="molecule type" value="Genomic_DNA"/>
</dbReference>
<accession>A0A2H0B713</accession>
<keyword evidence="1" id="KW-0812">Transmembrane</keyword>
<dbReference type="Proteomes" id="UP000229459">
    <property type="component" value="Unassembled WGS sequence"/>
</dbReference>
<evidence type="ECO:0000256" key="1">
    <source>
        <dbReference type="SAM" id="Phobius"/>
    </source>
</evidence>